<gene>
    <name evidence="1" type="ORF">ARALYDRAFT_911678</name>
</gene>
<dbReference type="eggNOG" id="KOG2440">
    <property type="taxonomic scope" value="Eukaryota"/>
</dbReference>
<sequence length="113" mass="12747">MASQLDLIGEDYIAGIWSNPPANNRVTSVYIEVQAGIWSNPPATTRFLFLPYLKSLSRSTMVLKAPPLDIQVRFLGFGLTKPDQARLNPSLSSNRFLESEKFLSFSILRDREN</sequence>
<dbReference type="EMBL" id="GL348718">
    <property type="protein sequence ID" value="EFH48932.1"/>
    <property type="molecule type" value="Genomic_DNA"/>
</dbReference>
<dbReference type="HOGENOM" id="CLU_2136918_0_0_1"/>
<evidence type="ECO:0000313" key="1">
    <source>
        <dbReference type="EMBL" id="EFH48932.1"/>
    </source>
</evidence>
<accession>D7M151</accession>
<dbReference type="Proteomes" id="UP000008694">
    <property type="component" value="Unassembled WGS sequence"/>
</dbReference>
<reference evidence="2" key="1">
    <citation type="journal article" date="2011" name="Nat. Genet.">
        <title>The Arabidopsis lyrata genome sequence and the basis of rapid genome size change.</title>
        <authorList>
            <person name="Hu T.T."/>
            <person name="Pattyn P."/>
            <person name="Bakker E.G."/>
            <person name="Cao J."/>
            <person name="Cheng J.-F."/>
            <person name="Clark R.M."/>
            <person name="Fahlgren N."/>
            <person name="Fawcett J.A."/>
            <person name="Grimwood J."/>
            <person name="Gundlach H."/>
            <person name="Haberer G."/>
            <person name="Hollister J.D."/>
            <person name="Ossowski S."/>
            <person name="Ottilar R.P."/>
            <person name="Salamov A.A."/>
            <person name="Schneeberger K."/>
            <person name="Spannagl M."/>
            <person name="Wang X."/>
            <person name="Yang L."/>
            <person name="Nasrallah M.E."/>
            <person name="Bergelson J."/>
            <person name="Carrington J.C."/>
            <person name="Gaut B.S."/>
            <person name="Schmutz J."/>
            <person name="Mayer K.F.X."/>
            <person name="Van de Peer Y."/>
            <person name="Grigoriev I.V."/>
            <person name="Nordborg M."/>
            <person name="Weigel D."/>
            <person name="Guo Y.-L."/>
        </authorList>
    </citation>
    <scope>NUCLEOTIDE SEQUENCE [LARGE SCALE GENOMIC DNA]</scope>
    <source>
        <strain evidence="2">cv. MN47</strain>
    </source>
</reference>
<dbReference type="Gramene" id="scaffold_603735.1">
    <property type="protein sequence ID" value="scaffold_603735.1"/>
    <property type="gene ID" value="scaffold_603735.1"/>
</dbReference>
<organism evidence="2">
    <name type="scientific">Arabidopsis lyrata subsp. lyrata</name>
    <name type="common">Lyre-leaved rock-cress</name>
    <dbReference type="NCBI Taxonomy" id="81972"/>
    <lineage>
        <taxon>Eukaryota</taxon>
        <taxon>Viridiplantae</taxon>
        <taxon>Streptophyta</taxon>
        <taxon>Embryophyta</taxon>
        <taxon>Tracheophyta</taxon>
        <taxon>Spermatophyta</taxon>
        <taxon>Magnoliopsida</taxon>
        <taxon>eudicotyledons</taxon>
        <taxon>Gunneridae</taxon>
        <taxon>Pentapetalae</taxon>
        <taxon>rosids</taxon>
        <taxon>malvids</taxon>
        <taxon>Brassicales</taxon>
        <taxon>Brassicaceae</taxon>
        <taxon>Camelineae</taxon>
        <taxon>Arabidopsis</taxon>
    </lineage>
</organism>
<keyword evidence="2" id="KW-1185">Reference proteome</keyword>
<protein>
    <submittedName>
        <fullName evidence="1">Predicted protein</fullName>
    </submittedName>
</protein>
<dbReference type="AlphaFoldDB" id="D7M151"/>
<name>D7M151_ARALL</name>
<dbReference type="STRING" id="81972.D7M151"/>
<proteinExistence type="predicted"/>
<evidence type="ECO:0000313" key="2">
    <source>
        <dbReference type="Proteomes" id="UP000008694"/>
    </source>
</evidence>